<dbReference type="AlphaFoldDB" id="A0A840VTV5"/>
<dbReference type="EMBL" id="JACHFJ010000008">
    <property type="protein sequence ID" value="MBB5373652.1"/>
    <property type="molecule type" value="Genomic_DNA"/>
</dbReference>
<feature type="domain" description="TtsA-like Glycoside hydrolase family 108" evidence="1">
    <location>
        <begin position="9"/>
        <end position="96"/>
    </location>
</feature>
<dbReference type="CDD" id="cd13926">
    <property type="entry name" value="N-acetylmuramidase_GH108"/>
    <property type="match status" value="1"/>
</dbReference>
<dbReference type="Pfam" id="PF09374">
    <property type="entry name" value="PG_binding_3"/>
    <property type="match status" value="1"/>
</dbReference>
<reference evidence="3 4" key="1">
    <citation type="submission" date="2020-08" db="EMBL/GenBank/DDBJ databases">
        <title>Genomic Encyclopedia of Type Strains, Phase IV (KMG-IV): sequencing the most valuable type-strain genomes for metagenomic binning, comparative biology and taxonomic classification.</title>
        <authorList>
            <person name="Goeker M."/>
        </authorList>
    </citation>
    <scope>NUCLEOTIDE SEQUENCE [LARGE SCALE GENOMIC DNA]</scope>
    <source>
        <strain evidence="3 4">DSM 27026</strain>
    </source>
</reference>
<evidence type="ECO:0000259" key="2">
    <source>
        <dbReference type="Pfam" id="PF09374"/>
    </source>
</evidence>
<comment type="caution">
    <text evidence="3">The sequence shown here is derived from an EMBL/GenBank/DDBJ whole genome shotgun (WGS) entry which is preliminary data.</text>
</comment>
<dbReference type="InterPro" id="IPR008565">
    <property type="entry name" value="TtsA-like_GH18_dom"/>
</dbReference>
<dbReference type="Proteomes" id="UP000553706">
    <property type="component" value="Unassembled WGS sequence"/>
</dbReference>
<evidence type="ECO:0000313" key="3">
    <source>
        <dbReference type="EMBL" id="MBB5373652.1"/>
    </source>
</evidence>
<evidence type="ECO:0000259" key="1">
    <source>
        <dbReference type="Pfam" id="PF05838"/>
    </source>
</evidence>
<protein>
    <submittedName>
        <fullName evidence="3">Lysozyme family protein</fullName>
    </submittedName>
</protein>
<name>A0A840VTV5_9PROT</name>
<dbReference type="InterPro" id="IPR023346">
    <property type="entry name" value="Lysozyme-like_dom_sf"/>
</dbReference>
<feature type="domain" description="Peptidoglycan binding" evidence="2">
    <location>
        <begin position="100"/>
        <end position="148"/>
    </location>
</feature>
<dbReference type="SUPFAM" id="SSF53955">
    <property type="entry name" value="Lysozyme-like"/>
    <property type="match status" value="1"/>
</dbReference>
<sequence length="170" mass="18150">MDNFAKCFAFTLGAEGGYTDNSADPGNWTGGAVGHGELRGTKFGISAAAYPDLDISKLSETDAQAIYRRDFYAPLHGDELVLPVAMVAFDAAVNAGLRRSVCWLQQAAGLVADGVLGPKTLSAFNKTDALALAREALARRIDFYSRLPGWGNFGLGWTRRVIALAGEILH</sequence>
<evidence type="ECO:0000313" key="4">
    <source>
        <dbReference type="Proteomes" id="UP000553706"/>
    </source>
</evidence>
<dbReference type="Pfam" id="PF05838">
    <property type="entry name" value="Glyco_hydro_108"/>
    <property type="match status" value="1"/>
</dbReference>
<accession>A0A840VTV5</accession>
<keyword evidence="4" id="KW-1185">Reference proteome</keyword>
<gene>
    <name evidence="3" type="ORF">HNP71_001916</name>
</gene>
<organism evidence="3 4">
    <name type="scientific">Acidocella aromatica</name>
    <dbReference type="NCBI Taxonomy" id="1303579"/>
    <lineage>
        <taxon>Bacteria</taxon>
        <taxon>Pseudomonadati</taxon>
        <taxon>Pseudomonadota</taxon>
        <taxon>Alphaproteobacteria</taxon>
        <taxon>Acetobacterales</taxon>
        <taxon>Acidocellaceae</taxon>
        <taxon>Acidocella</taxon>
    </lineage>
</organism>
<dbReference type="RefSeq" id="WP_183266666.1">
    <property type="nucleotide sequence ID" value="NZ_JACHFJ010000008.1"/>
</dbReference>
<proteinExistence type="predicted"/>
<dbReference type="InterPro" id="IPR018537">
    <property type="entry name" value="Peptidoglycan-bd_3"/>
</dbReference>
<dbReference type="Gene3D" id="1.20.141.10">
    <property type="entry name" value="Chitosanase, subunit A, domain 1"/>
    <property type="match status" value="1"/>
</dbReference>